<dbReference type="SUPFAM" id="SSF53850">
    <property type="entry name" value="Periplasmic binding protein-like II"/>
    <property type="match status" value="1"/>
</dbReference>
<dbReference type="Proteomes" id="UP000295184">
    <property type="component" value="Unassembled WGS sequence"/>
</dbReference>
<feature type="chain" id="PRO_5020868767" evidence="1">
    <location>
        <begin position="25"/>
        <end position="524"/>
    </location>
</feature>
<proteinExistence type="predicted"/>
<name>A0A4R1R7J8_9FIRM</name>
<dbReference type="PANTHER" id="PTHR30290">
    <property type="entry name" value="PERIPLASMIC BINDING COMPONENT OF ABC TRANSPORTER"/>
    <property type="match status" value="1"/>
</dbReference>
<dbReference type="STRING" id="1650663.GCA_001486665_01648"/>
<dbReference type="EMBL" id="SLUM01000001">
    <property type="protein sequence ID" value="TCL61596.1"/>
    <property type="molecule type" value="Genomic_DNA"/>
</dbReference>
<evidence type="ECO:0000256" key="1">
    <source>
        <dbReference type="SAM" id="SignalP"/>
    </source>
</evidence>
<dbReference type="InterPro" id="IPR039424">
    <property type="entry name" value="SBP_5"/>
</dbReference>
<protein>
    <submittedName>
        <fullName evidence="3">ABC-type transport system substrate-binding protein</fullName>
    </submittedName>
</protein>
<sequence length="524" mass="54738">MARFRRIAALALCFALLAGCGRQAASSASQAASSTSSASAASGAASVPGQSAGAPTALVLGYTPSAGFNPYTSSSNLVEQNAGLLFECLVELSPELSLEYRLADSIVSAGETVTIHIRSGCTFADGTPVTAQDAAASLEAARVSERYAARFAGVTEVKAEGDTVTVTLASPDSMFAYLCDIPVLKAAETGAAQPTPNGRYTYGDSGSLVRNNSCAFAENGPEVIYLTEVSSYEEMVSGFAVGSLNLYTASDSAQTSAGFSSVSDYYKTNNLVFLGVNATPPESGTKSPLLTTPGGRGLLSQLIDRTQIAQKSYYARAYPATGCINDHYDCVADSHVIQSTAEVNAEQAAADLAALGYTLDAAGYYQDADGQRVNLRLLVYSGNTYKRYAASLIKDQLAAAGLYVTVEEASDFDVYSQKVASGDFDLYIGEVKLYNNMDMSPFFEGGQASVGIVQSEALAAAYTAFKADQNTAGALETAFAAEMPFVPLVWRNGTVVHSSGISGLSCSISNVFYSLEGLRFDAAE</sequence>
<accession>A0A4R1R7J8</accession>
<dbReference type="PANTHER" id="PTHR30290:SF65">
    <property type="entry name" value="MONOACYL PHOSPHATIDYLINOSITOL TETRAMANNOSIDE-BINDING PROTEIN LPQW-RELATED"/>
    <property type="match status" value="1"/>
</dbReference>
<reference evidence="3 4" key="1">
    <citation type="submission" date="2019-03" db="EMBL/GenBank/DDBJ databases">
        <title>Genomic Encyclopedia of Type Strains, Phase IV (KMG-IV): sequencing the most valuable type-strain genomes for metagenomic binning, comparative biology and taxonomic classification.</title>
        <authorList>
            <person name="Goeker M."/>
        </authorList>
    </citation>
    <scope>NUCLEOTIDE SEQUENCE [LARGE SCALE GENOMIC DNA]</scope>
    <source>
        <strain evidence="3 4">DSM 100451</strain>
    </source>
</reference>
<dbReference type="Gene3D" id="3.10.105.10">
    <property type="entry name" value="Dipeptide-binding Protein, Domain 3"/>
    <property type="match status" value="1"/>
</dbReference>
<dbReference type="AlphaFoldDB" id="A0A4R1R7J8"/>
<dbReference type="InterPro" id="IPR000914">
    <property type="entry name" value="SBP_5_dom"/>
</dbReference>
<organism evidence="3 4">
    <name type="scientific">Allofournierella massiliensis</name>
    <dbReference type="NCBI Taxonomy" id="1650663"/>
    <lineage>
        <taxon>Bacteria</taxon>
        <taxon>Bacillati</taxon>
        <taxon>Bacillota</taxon>
        <taxon>Clostridia</taxon>
        <taxon>Eubacteriales</taxon>
        <taxon>Oscillospiraceae</taxon>
        <taxon>Allofournierella</taxon>
    </lineage>
</organism>
<dbReference type="Pfam" id="PF00496">
    <property type="entry name" value="SBP_bac_5"/>
    <property type="match status" value="1"/>
</dbReference>
<feature type="signal peptide" evidence="1">
    <location>
        <begin position="1"/>
        <end position="24"/>
    </location>
</feature>
<dbReference type="RefSeq" id="WP_058964067.1">
    <property type="nucleotide sequence ID" value="NZ_CABKVM010000016.1"/>
</dbReference>
<dbReference type="GO" id="GO:0015833">
    <property type="term" value="P:peptide transport"/>
    <property type="evidence" value="ECO:0007669"/>
    <property type="project" value="TreeGrafter"/>
</dbReference>
<evidence type="ECO:0000259" key="2">
    <source>
        <dbReference type="Pfam" id="PF00496"/>
    </source>
</evidence>
<evidence type="ECO:0000313" key="3">
    <source>
        <dbReference type="EMBL" id="TCL61596.1"/>
    </source>
</evidence>
<gene>
    <name evidence="3" type="ORF">EDD77_10150</name>
</gene>
<evidence type="ECO:0000313" key="4">
    <source>
        <dbReference type="Proteomes" id="UP000295184"/>
    </source>
</evidence>
<dbReference type="GO" id="GO:1904680">
    <property type="term" value="F:peptide transmembrane transporter activity"/>
    <property type="evidence" value="ECO:0007669"/>
    <property type="project" value="TreeGrafter"/>
</dbReference>
<comment type="caution">
    <text evidence="3">The sequence shown here is derived from an EMBL/GenBank/DDBJ whole genome shotgun (WGS) entry which is preliminary data.</text>
</comment>
<dbReference type="OrthoDB" id="9772924at2"/>
<feature type="domain" description="Solute-binding protein family 5" evidence="2">
    <location>
        <begin position="100"/>
        <end position="432"/>
    </location>
</feature>
<keyword evidence="1" id="KW-0732">Signal</keyword>
<dbReference type="Gene3D" id="3.40.190.10">
    <property type="entry name" value="Periplasmic binding protein-like II"/>
    <property type="match status" value="1"/>
</dbReference>
<dbReference type="PROSITE" id="PS51257">
    <property type="entry name" value="PROKAR_LIPOPROTEIN"/>
    <property type="match status" value="1"/>
</dbReference>